<proteinExistence type="inferred from homology"/>
<dbReference type="Proteomes" id="UP000242301">
    <property type="component" value="Unassembled WGS sequence"/>
</dbReference>
<protein>
    <recommendedName>
        <fullName evidence="7">Gamma-glutamyl phosphate reductase</fullName>
        <shortName evidence="7">GPR</shortName>
        <ecNumber evidence="7">1.2.1.41</ecNumber>
    </recommendedName>
    <alternativeName>
        <fullName evidence="7">Glutamate-5-semialdehyde dehydrogenase</fullName>
    </alternativeName>
    <alternativeName>
        <fullName evidence="7">Glutamyl-gamma-semialdehyde dehydrogenase</fullName>
        <shortName evidence="7">GSA dehydrogenase</shortName>
    </alternativeName>
</protein>
<dbReference type="SUPFAM" id="SSF53720">
    <property type="entry name" value="ALDH-like"/>
    <property type="match status" value="1"/>
</dbReference>
<dbReference type="Gene3D" id="3.40.309.10">
    <property type="entry name" value="Aldehyde Dehydrogenase, Chain A, domain 2"/>
    <property type="match status" value="1"/>
</dbReference>
<keyword evidence="5 7" id="KW-0560">Oxidoreductase</keyword>
<sequence>MLNNIGKTAKITSQILAKLTTDQKNQILEKIAIALKQEKTNILLSNKKDMKLAKINGLNESLQDRLLLTTSRLKNIIDDIICISRLEDPIGQIIDGKQTSDGLTLYRYRTPIGVICVIYESRPNITIDIATLCLKTGNAAILRSGKETDNTNTTIVNIIQKTLKNAKLPSNAIQIIKNYDRELIIKLLKLNKYIDMIIPRGGKELHKICYKESIIPILSGGIGICHIFVDEFVDFNNAIEVIINAKSQRPSACNSLETLLVHKNIASKFLPMLNKRTDKEQIILHASKKALHYLEEGQAKVVELKLENLNNEWLSLDLNIEIVDNIDAAIKHIQIYGSSHSDAILTDSIKQANYFIQCVDSATVYVNASTRFTDGGQFGLGSEVAVSTQKLHARGPVGLNELTTYKWVGYGNYLIRT</sequence>
<keyword evidence="3 7" id="KW-0641">Proline biosynthesis</keyword>
<name>A0A0M6W772_9GAMM</name>
<dbReference type="NCBIfam" id="TIGR00407">
    <property type="entry name" value="proA"/>
    <property type="match status" value="1"/>
</dbReference>
<comment type="pathway">
    <text evidence="1 7">Amino-acid biosynthesis; L-proline biosynthesis; L-glutamate 5-semialdehyde from L-glutamate: step 2/2.</text>
</comment>
<dbReference type="PANTHER" id="PTHR11063:SF8">
    <property type="entry name" value="DELTA-1-PYRROLINE-5-CARBOXYLATE SYNTHASE"/>
    <property type="match status" value="1"/>
</dbReference>
<dbReference type="PIRSF" id="PIRSF000151">
    <property type="entry name" value="GPR"/>
    <property type="match status" value="1"/>
</dbReference>
<evidence type="ECO:0000256" key="3">
    <source>
        <dbReference type="ARBA" id="ARBA00022650"/>
    </source>
</evidence>
<evidence type="ECO:0000256" key="5">
    <source>
        <dbReference type="ARBA" id="ARBA00023002"/>
    </source>
</evidence>
<dbReference type="Pfam" id="PF00171">
    <property type="entry name" value="Aldedh"/>
    <property type="match status" value="1"/>
</dbReference>
<dbReference type="InterPro" id="IPR012134">
    <property type="entry name" value="Glu-5-SA_DH"/>
</dbReference>
<dbReference type="PROSITE" id="PS01223">
    <property type="entry name" value="PROA"/>
    <property type="match status" value="1"/>
</dbReference>
<dbReference type="GO" id="GO:0004350">
    <property type="term" value="F:glutamate-5-semialdehyde dehydrogenase activity"/>
    <property type="evidence" value="ECO:0007669"/>
    <property type="project" value="UniProtKB-UniRule"/>
</dbReference>
<dbReference type="Gene3D" id="3.40.605.10">
    <property type="entry name" value="Aldehyde Dehydrogenase, Chain A, domain 1"/>
    <property type="match status" value="1"/>
</dbReference>
<comment type="function">
    <text evidence="7">Catalyzes the NADPH-dependent reduction of L-glutamate 5-phosphate into L-glutamate 5-semialdehyde and phosphate. The product spontaneously undergoes cyclization to form 1-pyrroline-5-carboxylate.</text>
</comment>
<keyword evidence="10" id="KW-1185">Reference proteome</keyword>
<dbReference type="GO" id="GO:0005737">
    <property type="term" value="C:cytoplasm"/>
    <property type="evidence" value="ECO:0007669"/>
    <property type="project" value="UniProtKB-SubCell"/>
</dbReference>
<organism evidence="9 10">
    <name type="scientific">Candidatus Providencia siddallii</name>
    <dbReference type="NCBI Taxonomy" id="1715285"/>
    <lineage>
        <taxon>Bacteria</taxon>
        <taxon>Pseudomonadati</taxon>
        <taxon>Pseudomonadota</taxon>
        <taxon>Gammaproteobacteria</taxon>
        <taxon>Enterobacterales</taxon>
        <taxon>Morganellaceae</taxon>
        <taxon>Providencia</taxon>
    </lineage>
</organism>
<keyword evidence="2 7" id="KW-0028">Amino-acid biosynthesis</keyword>
<dbReference type="GO" id="GO:0055129">
    <property type="term" value="P:L-proline biosynthetic process"/>
    <property type="evidence" value="ECO:0007669"/>
    <property type="project" value="UniProtKB-UniRule"/>
</dbReference>
<dbReference type="CDD" id="cd07079">
    <property type="entry name" value="ALDH_F18-19_ProA-GPR"/>
    <property type="match status" value="1"/>
</dbReference>
<dbReference type="InterPro" id="IPR016163">
    <property type="entry name" value="Ald_DH_C"/>
</dbReference>
<dbReference type="InterPro" id="IPR020593">
    <property type="entry name" value="G-glutamylP_reductase_CS"/>
</dbReference>
<dbReference type="InterPro" id="IPR015590">
    <property type="entry name" value="Aldehyde_DH_dom"/>
</dbReference>
<comment type="subcellular location">
    <subcellularLocation>
        <location evidence="7">Cytoplasm</location>
    </subcellularLocation>
</comment>
<dbReference type="PANTHER" id="PTHR11063">
    <property type="entry name" value="GLUTAMATE SEMIALDEHYDE DEHYDROGENASE"/>
    <property type="match status" value="1"/>
</dbReference>
<evidence type="ECO:0000259" key="8">
    <source>
        <dbReference type="Pfam" id="PF00171"/>
    </source>
</evidence>
<dbReference type="HAMAP" id="MF_00412">
    <property type="entry name" value="ProA"/>
    <property type="match status" value="1"/>
</dbReference>
<evidence type="ECO:0000256" key="7">
    <source>
        <dbReference type="HAMAP-Rule" id="MF_00412"/>
    </source>
</evidence>
<gene>
    <name evidence="7 9" type="primary">proA</name>
    <name evidence="9" type="ORF">SOFFGTOCOR_0258</name>
</gene>
<evidence type="ECO:0000256" key="2">
    <source>
        <dbReference type="ARBA" id="ARBA00022605"/>
    </source>
</evidence>
<accession>A0A0M6W772</accession>
<keyword evidence="4 7" id="KW-0521">NADP</keyword>
<evidence type="ECO:0000313" key="9">
    <source>
        <dbReference type="EMBL" id="CRK85688.1"/>
    </source>
</evidence>
<dbReference type="InterPro" id="IPR016161">
    <property type="entry name" value="Ald_DH/histidinol_DH"/>
</dbReference>
<evidence type="ECO:0000256" key="1">
    <source>
        <dbReference type="ARBA" id="ARBA00004985"/>
    </source>
</evidence>
<dbReference type="EMBL" id="CVRF01000002">
    <property type="protein sequence ID" value="CRK85688.1"/>
    <property type="molecule type" value="Genomic_DNA"/>
</dbReference>
<dbReference type="InterPro" id="IPR016162">
    <property type="entry name" value="Ald_DH_N"/>
</dbReference>
<comment type="catalytic activity">
    <reaction evidence="6 7">
        <text>L-glutamate 5-semialdehyde + phosphate + NADP(+) = L-glutamyl 5-phosphate + NADPH + H(+)</text>
        <dbReference type="Rhea" id="RHEA:19541"/>
        <dbReference type="ChEBI" id="CHEBI:15378"/>
        <dbReference type="ChEBI" id="CHEBI:43474"/>
        <dbReference type="ChEBI" id="CHEBI:57783"/>
        <dbReference type="ChEBI" id="CHEBI:58066"/>
        <dbReference type="ChEBI" id="CHEBI:58274"/>
        <dbReference type="ChEBI" id="CHEBI:58349"/>
        <dbReference type="EC" id="1.2.1.41"/>
    </reaction>
</comment>
<evidence type="ECO:0000313" key="10">
    <source>
        <dbReference type="Proteomes" id="UP000242301"/>
    </source>
</evidence>
<dbReference type="EC" id="1.2.1.41" evidence="7"/>
<dbReference type="NCBIfam" id="NF001221">
    <property type="entry name" value="PRK00197.1"/>
    <property type="match status" value="1"/>
</dbReference>
<evidence type="ECO:0000256" key="4">
    <source>
        <dbReference type="ARBA" id="ARBA00022857"/>
    </source>
</evidence>
<dbReference type="GO" id="GO:0050661">
    <property type="term" value="F:NADP binding"/>
    <property type="evidence" value="ECO:0007669"/>
    <property type="project" value="InterPro"/>
</dbReference>
<keyword evidence="7" id="KW-0963">Cytoplasm</keyword>
<comment type="similarity">
    <text evidence="7">Belongs to the gamma-glutamyl phosphate reductase family.</text>
</comment>
<dbReference type="InterPro" id="IPR000965">
    <property type="entry name" value="GPR_dom"/>
</dbReference>
<dbReference type="AlphaFoldDB" id="A0A0M6W772"/>
<feature type="domain" description="Aldehyde dehydrogenase" evidence="8">
    <location>
        <begin position="8"/>
        <end position="279"/>
    </location>
</feature>
<dbReference type="STRING" id="1715285.SOFFGTOCOR_0258"/>
<evidence type="ECO:0000256" key="6">
    <source>
        <dbReference type="ARBA" id="ARBA00049024"/>
    </source>
</evidence>
<reference evidence="10" key="1">
    <citation type="submission" date="2015-05" db="EMBL/GenBank/DDBJ databases">
        <authorList>
            <person name="Manzano-Marin A."/>
        </authorList>
    </citation>
    <scope>NUCLEOTIDE SEQUENCE [LARGE SCALE GENOMIC DNA]</scope>
    <source>
        <strain evidence="10">officinalis</strain>
    </source>
</reference>
<dbReference type="UniPathway" id="UPA00098">
    <property type="reaction ID" value="UER00360"/>
</dbReference>
<dbReference type="FunFam" id="3.40.309.10:FF:000006">
    <property type="entry name" value="Gamma-glutamyl phosphate reductase"/>
    <property type="match status" value="1"/>
</dbReference>